<feature type="compositionally biased region" description="Basic and acidic residues" evidence="8">
    <location>
        <begin position="1"/>
        <end position="10"/>
    </location>
</feature>
<dbReference type="GO" id="GO:0140911">
    <property type="term" value="F:pore-forming activity"/>
    <property type="evidence" value="ECO:0007669"/>
    <property type="project" value="InterPro"/>
</dbReference>
<feature type="binding site" evidence="7">
    <location>
        <position position="105"/>
    </location>
    <ligand>
        <name>Zn(2+)</name>
        <dbReference type="ChEBI" id="CHEBI:29105"/>
    </ligand>
</feature>
<evidence type="ECO:0000256" key="6">
    <source>
        <dbReference type="ARBA" id="ARBA00023136"/>
    </source>
</evidence>
<keyword evidence="6 9" id="KW-0472">Membrane</keyword>
<feature type="transmembrane region" description="Helical" evidence="9">
    <location>
        <begin position="124"/>
        <end position="142"/>
    </location>
</feature>
<feature type="transmembrane region" description="Helical" evidence="9">
    <location>
        <begin position="56"/>
        <end position="78"/>
    </location>
</feature>
<evidence type="ECO:0000256" key="1">
    <source>
        <dbReference type="ARBA" id="ARBA00004651"/>
    </source>
</evidence>
<feature type="binding site" evidence="7">
    <location>
        <position position="235"/>
    </location>
    <ligand>
        <name>Zn(2+)</name>
        <dbReference type="ChEBI" id="CHEBI:29105"/>
    </ligand>
</feature>
<comment type="similarity">
    <text evidence="2">Belongs to the UPF0073 (Hly-III) family.</text>
</comment>
<evidence type="ECO:0000256" key="8">
    <source>
        <dbReference type="SAM" id="MobiDB-lite"/>
    </source>
</evidence>
<feature type="transmembrane region" description="Helical" evidence="9">
    <location>
        <begin position="202"/>
        <end position="222"/>
    </location>
</feature>
<evidence type="ECO:0000313" key="10">
    <source>
        <dbReference type="EMBL" id="COW64098.1"/>
    </source>
</evidence>
<dbReference type="InterPro" id="IPR005744">
    <property type="entry name" value="Hy-lIII"/>
</dbReference>
<protein>
    <submittedName>
        <fullName evidence="10">Hemolysin</fullName>
    </submittedName>
</protein>
<dbReference type="GO" id="GO:0046872">
    <property type="term" value="F:metal ion binding"/>
    <property type="evidence" value="ECO:0007669"/>
    <property type="project" value="UniProtKB-KW"/>
</dbReference>
<keyword evidence="4 9" id="KW-0812">Transmembrane</keyword>
<feature type="transmembrane region" description="Helical" evidence="9">
    <location>
        <begin position="85"/>
        <end position="104"/>
    </location>
</feature>
<evidence type="ECO:0000313" key="11">
    <source>
        <dbReference type="Proteomes" id="UP000038802"/>
    </source>
</evidence>
<keyword evidence="5 9" id="KW-1133">Transmembrane helix</keyword>
<keyword evidence="7" id="KW-0862">Zinc</keyword>
<sequence>MFDDTHRQAQDEATGEMSGQADTATTAEARTPAHAAHHLVEGVARVLTKPRFRGWIHVYSAGTAVLAGASLVAVSWAVGSAKAGLTTLAYTAATITMFTVSATYHRVNWKSATARNWMKRADHSMIFVFIAGSYTPFALLALPAHDGRVVLSIVWGGAIAGILLKMCWPAAPRSVGVPLYLLLGWVAVWYTATILHNAGVTALVLLFVGGALYSIGGILYAVRWPDPWPTTFGYHEFFHACTAVAAICHYIAMWFVVF</sequence>
<dbReference type="AlphaFoldDB" id="A0A0K2KQL4"/>
<keyword evidence="3" id="KW-1003">Cell membrane</keyword>
<evidence type="ECO:0000256" key="2">
    <source>
        <dbReference type="ARBA" id="ARBA00008488"/>
    </source>
</evidence>
<dbReference type="Pfam" id="PF03006">
    <property type="entry name" value="HlyIII"/>
    <property type="match status" value="1"/>
</dbReference>
<keyword evidence="7" id="KW-0479">Metal-binding</keyword>
<dbReference type="Proteomes" id="UP000038802">
    <property type="component" value="Unassembled WGS sequence"/>
</dbReference>
<evidence type="ECO:0000256" key="5">
    <source>
        <dbReference type="ARBA" id="ARBA00022989"/>
    </source>
</evidence>
<dbReference type="InterPro" id="IPR004254">
    <property type="entry name" value="AdipoR/HlyIII-related"/>
</dbReference>
<dbReference type="PANTHER" id="PTHR20855">
    <property type="entry name" value="ADIPOR/PROGESTIN RECEPTOR-RELATED"/>
    <property type="match status" value="1"/>
</dbReference>
<feature type="transmembrane region" description="Helical" evidence="9">
    <location>
        <begin position="237"/>
        <end position="257"/>
    </location>
</feature>
<comment type="subcellular location">
    <subcellularLocation>
        <location evidence="1">Cell membrane</location>
        <topology evidence="1">Multi-pass membrane protein</topology>
    </subcellularLocation>
</comment>
<feature type="transmembrane region" description="Helical" evidence="9">
    <location>
        <begin position="149"/>
        <end position="171"/>
    </location>
</feature>
<proteinExistence type="inferred from homology"/>
<evidence type="ECO:0000256" key="7">
    <source>
        <dbReference type="PIRSR" id="PIRSR604254-1"/>
    </source>
</evidence>
<name>A0A0K2KQL4_MYCTX</name>
<dbReference type="EMBL" id="CSAE01000617">
    <property type="protein sequence ID" value="COW64098.1"/>
    <property type="molecule type" value="Genomic_DNA"/>
</dbReference>
<dbReference type="NCBIfam" id="TIGR01065">
    <property type="entry name" value="hlyIII"/>
    <property type="match status" value="1"/>
</dbReference>
<evidence type="ECO:0000256" key="9">
    <source>
        <dbReference type="SAM" id="Phobius"/>
    </source>
</evidence>
<feature type="binding site" evidence="7">
    <location>
        <position position="239"/>
    </location>
    <ligand>
        <name>Zn(2+)</name>
        <dbReference type="ChEBI" id="CHEBI:29105"/>
    </ligand>
</feature>
<reference evidence="11" key="1">
    <citation type="submission" date="2015-03" db="EMBL/GenBank/DDBJ databases">
        <authorList>
            <consortium name="Pathogen Informatics"/>
        </authorList>
    </citation>
    <scope>NUCLEOTIDE SEQUENCE [LARGE SCALE GENOMIC DNA]</scope>
    <source>
        <strain evidence="11">K00500041</strain>
    </source>
</reference>
<dbReference type="OMA" id="NAWTHLV"/>
<dbReference type="STRING" id="115862.BBG46_05865"/>
<gene>
    <name evidence="10" type="primary">yqfA</name>
    <name evidence="10" type="ORF">ERS007703_03974</name>
</gene>
<organism evidence="10 11">
    <name type="scientific">Mycobacterium tuberculosis</name>
    <dbReference type="NCBI Taxonomy" id="1773"/>
    <lineage>
        <taxon>Bacteria</taxon>
        <taxon>Bacillati</taxon>
        <taxon>Actinomycetota</taxon>
        <taxon>Actinomycetes</taxon>
        <taxon>Mycobacteriales</taxon>
        <taxon>Mycobacteriaceae</taxon>
        <taxon>Mycobacterium</taxon>
        <taxon>Mycobacterium tuberculosis complex</taxon>
    </lineage>
</organism>
<evidence type="ECO:0000256" key="4">
    <source>
        <dbReference type="ARBA" id="ARBA00022692"/>
    </source>
</evidence>
<dbReference type="PANTHER" id="PTHR20855:SF3">
    <property type="entry name" value="LD03007P"/>
    <property type="match status" value="1"/>
</dbReference>
<dbReference type="GO" id="GO:0005886">
    <property type="term" value="C:plasma membrane"/>
    <property type="evidence" value="ECO:0007669"/>
    <property type="project" value="UniProtKB-SubCell"/>
</dbReference>
<evidence type="ECO:0000256" key="3">
    <source>
        <dbReference type="ARBA" id="ARBA00022475"/>
    </source>
</evidence>
<accession>A0A0K2KQL4</accession>
<feature type="transmembrane region" description="Helical" evidence="9">
    <location>
        <begin position="177"/>
        <end position="195"/>
    </location>
</feature>
<dbReference type="PATRIC" id="fig|1773.206.peg.1756"/>
<feature type="region of interest" description="Disordered" evidence="8">
    <location>
        <begin position="1"/>
        <end position="32"/>
    </location>
</feature>